<dbReference type="EMBL" id="AODF01000032">
    <property type="protein sequence ID" value="EUJ27442.1"/>
    <property type="molecule type" value="Genomic_DNA"/>
</dbReference>
<gene>
    <name evidence="2" type="ORF">MFLO_13313</name>
</gene>
<proteinExistence type="predicted"/>
<evidence type="ECO:0000256" key="1">
    <source>
        <dbReference type="SAM" id="Phobius"/>
    </source>
</evidence>
<sequence length="84" mass="10059">MKKDFFAERGDFPFYNGKPEWLSPAKWLFISIMIGGSFFSAYHLYELGSYFSALFSDVYWTDCNAVIYFCWTWFYNETKSYPAF</sequence>
<dbReference type="RefSeq" id="WP_051993633.1">
    <property type="nucleotide sequence ID" value="NZ_AODF01000032.1"/>
</dbReference>
<name>A0ABP3AWC6_9LIST</name>
<evidence type="ECO:0000313" key="3">
    <source>
        <dbReference type="Proteomes" id="UP000019249"/>
    </source>
</evidence>
<keyword evidence="1" id="KW-0812">Transmembrane</keyword>
<dbReference type="Proteomes" id="UP000019249">
    <property type="component" value="Unassembled WGS sequence"/>
</dbReference>
<feature type="transmembrane region" description="Helical" evidence="1">
    <location>
        <begin position="27"/>
        <end position="45"/>
    </location>
</feature>
<organism evidence="2 3">
    <name type="scientific">Listeria floridensis FSL S10-1187</name>
    <dbReference type="NCBI Taxonomy" id="1265817"/>
    <lineage>
        <taxon>Bacteria</taxon>
        <taxon>Bacillati</taxon>
        <taxon>Bacillota</taxon>
        <taxon>Bacilli</taxon>
        <taxon>Bacillales</taxon>
        <taxon>Listeriaceae</taxon>
        <taxon>Listeria</taxon>
    </lineage>
</organism>
<keyword evidence="1" id="KW-1133">Transmembrane helix</keyword>
<reference evidence="2 3" key="1">
    <citation type="journal article" date="2014" name="Int. J. Syst. Evol. Microbiol.">
        <title>Listeria floridensis sp. nov., Listeria aquatica sp. nov., Listeria cornellensis sp. nov., Listeria riparia sp. nov. and Listeria grandensis sp. nov., from agricultural and natural environments.</title>
        <authorList>
            <person name="den Bakker H.C."/>
            <person name="Warchocki S."/>
            <person name="Wright E.M."/>
            <person name="Allred A.F."/>
            <person name="Ahlstrom C."/>
            <person name="Manuel C.S."/>
            <person name="Stasiewicz M.J."/>
            <person name="Burrell A."/>
            <person name="Roof S."/>
            <person name="Strawn L."/>
            <person name="Fortes E.D."/>
            <person name="Nightingale K.K."/>
            <person name="Kephart D."/>
            <person name="Wiedmann M."/>
        </authorList>
    </citation>
    <scope>NUCLEOTIDE SEQUENCE [LARGE SCALE GENOMIC DNA]</scope>
    <source>
        <strain evidence="2 3">FSL S10-1187</strain>
    </source>
</reference>
<keyword evidence="3" id="KW-1185">Reference proteome</keyword>
<evidence type="ECO:0000313" key="2">
    <source>
        <dbReference type="EMBL" id="EUJ27442.1"/>
    </source>
</evidence>
<accession>A0ABP3AWC6</accession>
<comment type="caution">
    <text evidence="2">The sequence shown here is derived from an EMBL/GenBank/DDBJ whole genome shotgun (WGS) entry which is preliminary data.</text>
</comment>
<keyword evidence="1" id="KW-0472">Membrane</keyword>
<protein>
    <submittedName>
        <fullName evidence="2">Uncharacterized protein</fullName>
    </submittedName>
</protein>